<dbReference type="AlphaFoldDB" id="A0A9Q3GIY5"/>
<evidence type="ECO:0000313" key="4">
    <source>
        <dbReference type="EMBL" id="MBW0468819.1"/>
    </source>
</evidence>
<dbReference type="InterPro" id="IPR011990">
    <property type="entry name" value="TPR-like_helical_dom_sf"/>
</dbReference>
<feature type="region of interest" description="Disordered" evidence="1">
    <location>
        <begin position="907"/>
        <end position="935"/>
    </location>
</feature>
<organism evidence="4 5">
    <name type="scientific">Austropuccinia psidii MF-1</name>
    <dbReference type="NCBI Taxonomy" id="1389203"/>
    <lineage>
        <taxon>Eukaryota</taxon>
        <taxon>Fungi</taxon>
        <taxon>Dikarya</taxon>
        <taxon>Basidiomycota</taxon>
        <taxon>Pucciniomycotina</taxon>
        <taxon>Pucciniomycetes</taxon>
        <taxon>Pucciniales</taxon>
        <taxon>Sphaerophragmiaceae</taxon>
        <taxon>Austropuccinia</taxon>
    </lineage>
</organism>
<feature type="region of interest" description="Disordered" evidence="1">
    <location>
        <begin position="259"/>
        <end position="283"/>
    </location>
</feature>
<feature type="domain" description="Telomerase activating protein Est1-like N-terminal" evidence="3">
    <location>
        <begin position="83"/>
        <end position="255"/>
    </location>
</feature>
<name>A0A9Q3GIY5_9BASI</name>
<dbReference type="Gene3D" id="1.25.40.10">
    <property type="entry name" value="Tetratricopeptide repeat domain"/>
    <property type="match status" value="1"/>
</dbReference>
<evidence type="ECO:0008006" key="6">
    <source>
        <dbReference type="Google" id="ProtNLM"/>
    </source>
</evidence>
<accession>A0A9Q3GIY5</accession>
<dbReference type="SUPFAM" id="SSF48452">
    <property type="entry name" value="TPR-like"/>
    <property type="match status" value="1"/>
</dbReference>
<comment type="caution">
    <text evidence="4">The sequence shown here is derived from an EMBL/GenBank/DDBJ whole genome shotgun (WGS) entry which is preliminary data.</text>
</comment>
<dbReference type="InterPro" id="IPR019458">
    <property type="entry name" value="Est1-like_N"/>
</dbReference>
<dbReference type="PANTHER" id="PTHR15696">
    <property type="entry name" value="SMG-7 SUPPRESSOR WITH MORPHOLOGICAL EFFECT ON GENITALIA PROTEIN 7"/>
    <property type="match status" value="1"/>
</dbReference>
<dbReference type="Pfam" id="PF10374">
    <property type="entry name" value="EST1"/>
    <property type="match status" value="1"/>
</dbReference>
<dbReference type="InterPro" id="IPR045153">
    <property type="entry name" value="Est1/Ebs1-like"/>
</dbReference>
<reference evidence="4" key="1">
    <citation type="submission" date="2021-03" db="EMBL/GenBank/DDBJ databases">
        <title>Draft genome sequence of rust myrtle Austropuccinia psidii MF-1, a brazilian biotype.</title>
        <authorList>
            <person name="Quecine M.C."/>
            <person name="Pachon D.M.R."/>
            <person name="Bonatelli M.L."/>
            <person name="Correr F.H."/>
            <person name="Franceschini L.M."/>
            <person name="Leite T.F."/>
            <person name="Margarido G.R.A."/>
            <person name="Almeida C.A."/>
            <person name="Ferrarezi J.A."/>
            <person name="Labate C.A."/>
        </authorList>
    </citation>
    <scope>NUCLEOTIDE SEQUENCE</scope>
    <source>
        <strain evidence="4">MF-1</strain>
    </source>
</reference>
<feature type="domain" description="DNA/RNA-binding" evidence="2">
    <location>
        <begin position="292"/>
        <end position="607"/>
    </location>
</feature>
<dbReference type="InterPro" id="IPR018834">
    <property type="entry name" value="DNA/RNA-bd_Est1-type"/>
</dbReference>
<gene>
    <name evidence="4" type="ORF">O181_008534</name>
</gene>
<feature type="region of interest" description="Disordered" evidence="1">
    <location>
        <begin position="659"/>
        <end position="680"/>
    </location>
</feature>
<dbReference type="OrthoDB" id="69928at2759"/>
<evidence type="ECO:0000313" key="5">
    <source>
        <dbReference type="Proteomes" id="UP000765509"/>
    </source>
</evidence>
<dbReference type="Proteomes" id="UP000765509">
    <property type="component" value="Unassembled WGS sequence"/>
</dbReference>
<proteinExistence type="predicted"/>
<feature type="compositionally biased region" description="Low complexity" evidence="1">
    <location>
        <begin position="261"/>
        <end position="276"/>
    </location>
</feature>
<keyword evidence="5" id="KW-1185">Reference proteome</keyword>
<evidence type="ECO:0000256" key="1">
    <source>
        <dbReference type="SAM" id="MobiDB-lite"/>
    </source>
</evidence>
<sequence length="983" mass="111396">MSKIHPTTNLLSSNHPSIIKLNKHLSQIKSSSDLLKQLLIESDPWLKSVEFQRQNLRNHYLNLVFPSYLIQSQTAKKYSIESLNLLWLDTSHALINIYRKRLNLIDQELKENRKLLKQNRHQNSNHNFSHPQSLIGPVARRKFLHQFQTFLNSEDQFWKYLINRIIHEYQLDNAKSCLKPLKISINSFNENSTNNLHQSYWDHQHSLARDQNQDVSSSVPEHDANIKLSSSNGLILVHKALICFGDLIRYSELYNQSTQPKNSQNLSSTSSSKSNQHPPYSRIVHQPDWSKAHECYNQARLLIPTNGNPSNQLAVLSSYVPDILSCAYHYYRALSVKNPFPTARQNLRLTFTKALEKWLNDKSAQDHSVSNCLTDNLKPSADTTLSRLQSKYVALHAMLHIKTLDMFVQTNNDFCRELVEHLKNKILPPELILKMTVTCMAAVWNERMDESRPRQSPSATNALPSFNNDLLIVKPLATVHLLHFIACLFSVVTTELGSIDGSLVESDLSQNISAVLRRILPALRIISKWILSGHMDDIHKIRVTLASVPLCTSIDHLATAECKFWAEYKNFIKSLKKCFPIGKLPNLDLTVKLEEDVELTGFLPIKKGIAMSLSSRTRRLSEGTISIKALHPNEEHLIRLRDLQKDARLIVIKYLSKKPANTSRPAPTSIDATEPKSNPTHLLDQQLLDSDRTSTANENSVDHRLIEPNNQESNILNIPQTNERFSAPHFACSDIDFQTSLDVHNQTQVDSFEKNTDWMDDEDPVELAMRVVVAQQIYGDDSKHEDESELKNIASVDLDEDDDDDEILYPLSRQNIENKLLKHHSDHSSSAYQSSANHFAHSLKVQNELPPPNEELRTAADLLASITRKPSLNRIQIPLASSTPDPPVSPSGWSSVLMLNRFGCKDQVPSSHSTPLGHGRRPPSVSLPKPAEGSPNVNIWSRSSLSSNLFSNQSEIAQNLVRSSAKVQLKEEALNQKSESNQL</sequence>
<dbReference type="Pfam" id="PF10373">
    <property type="entry name" value="EST1_DNA_bind"/>
    <property type="match status" value="1"/>
</dbReference>
<evidence type="ECO:0000259" key="3">
    <source>
        <dbReference type="Pfam" id="PF10374"/>
    </source>
</evidence>
<protein>
    <recommendedName>
        <fullName evidence="6">DNA/RNA-binding domain-containing protein</fullName>
    </recommendedName>
</protein>
<dbReference type="PANTHER" id="PTHR15696:SF36">
    <property type="entry name" value="NONSENSE-MEDIATED MRNA DECAY FACTOR"/>
    <property type="match status" value="1"/>
</dbReference>
<dbReference type="EMBL" id="AVOT02001984">
    <property type="protein sequence ID" value="MBW0468819.1"/>
    <property type="molecule type" value="Genomic_DNA"/>
</dbReference>
<evidence type="ECO:0000259" key="2">
    <source>
        <dbReference type="Pfam" id="PF10373"/>
    </source>
</evidence>